<dbReference type="InterPro" id="IPR036691">
    <property type="entry name" value="Endo/exonu/phosph_ase_sf"/>
</dbReference>
<reference evidence="3" key="1">
    <citation type="submission" date="2021-02" db="EMBL/GenBank/DDBJ databases">
        <authorList>
            <person name="Nowell W R."/>
        </authorList>
    </citation>
    <scope>NUCLEOTIDE SEQUENCE</scope>
</reference>
<feature type="compositionally biased region" description="Basic and acidic residues" evidence="2">
    <location>
        <begin position="1"/>
        <end position="10"/>
    </location>
</feature>
<dbReference type="EMBL" id="CAJOBS010000762">
    <property type="protein sequence ID" value="CAF4638332.1"/>
    <property type="molecule type" value="Genomic_DNA"/>
</dbReference>
<dbReference type="GO" id="GO:0004767">
    <property type="term" value="F:sphingomyelin phosphodiesterase activity"/>
    <property type="evidence" value="ECO:0007669"/>
    <property type="project" value="UniProtKB-EC"/>
</dbReference>
<dbReference type="SUPFAM" id="SSF56219">
    <property type="entry name" value="DNase I-like"/>
    <property type="match status" value="1"/>
</dbReference>
<name>A0A821EJJ1_9BILA</name>
<dbReference type="AlphaFoldDB" id="A0A821EJJ1"/>
<accession>A0A821EJJ1</accession>
<sequence length="285" mass="32270">MMEHRPHEFDPATLPNKEQQTPKSPRMEKRSLRARSKIPTVDQSVLDKPKCIKILSLNCYLVSDLALSAHERQFCCDKQERAQKIGKFAAQHDVIALQEVWGDSLWPLERELIESHERAFNTYTYSSSLLNVASLWWKGTGGLWLGAQRSVLPILTARRVQFKHSQTRSGKGSSYMLLDAKVMWGEESYLLMIDTHLDPTNEGHSQEIQLRELVQFIGEALREIRSVIGSFNKVAILLCGDFNIDGKFKGQHELITTGLGNGVRDLGLEWATSQNQSLETTYGGN</sequence>
<feature type="region of interest" description="Disordered" evidence="2">
    <location>
        <begin position="1"/>
        <end position="34"/>
    </location>
</feature>
<gene>
    <name evidence="3" type="ORF">TOA249_LOCUS13094</name>
</gene>
<evidence type="ECO:0000256" key="2">
    <source>
        <dbReference type="SAM" id="MobiDB-lite"/>
    </source>
</evidence>
<dbReference type="GO" id="GO:0005737">
    <property type="term" value="C:cytoplasm"/>
    <property type="evidence" value="ECO:0007669"/>
    <property type="project" value="TreeGrafter"/>
</dbReference>
<proteinExistence type="predicted"/>
<dbReference type="PANTHER" id="PTHR16320:SF1">
    <property type="entry name" value="SPHINGOMYELINASE DDB_G0288017"/>
    <property type="match status" value="1"/>
</dbReference>
<evidence type="ECO:0000313" key="4">
    <source>
        <dbReference type="Proteomes" id="UP000663838"/>
    </source>
</evidence>
<organism evidence="3 4">
    <name type="scientific">Rotaria socialis</name>
    <dbReference type="NCBI Taxonomy" id="392032"/>
    <lineage>
        <taxon>Eukaryota</taxon>
        <taxon>Metazoa</taxon>
        <taxon>Spiralia</taxon>
        <taxon>Gnathifera</taxon>
        <taxon>Rotifera</taxon>
        <taxon>Eurotatoria</taxon>
        <taxon>Bdelloidea</taxon>
        <taxon>Philodinida</taxon>
        <taxon>Philodinidae</taxon>
        <taxon>Rotaria</taxon>
    </lineage>
</organism>
<comment type="caution">
    <text evidence="3">The sequence shown here is derived from an EMBL/GenBank/DDBJ whole genome shotgun (WGS) entry which is preliminary data.</text>
</comment>
<evidence type="ECO:0000313" key="3">
    <source>
        <dbReference type="EMBL" id="CAF4638332.1"/>
    </source>
</evidence>
<evidence type="ECO:0000256" key="1">
    <source>
        <dbReference type="ARBA" id="ARBA00012369"/>
    </source>
</evidence>
<protein>
    <recommendedName>
        <fullName evidence="1">sphingomyelin phosphodiesterase</fullName>
        <ecNumber evidence="1">3.1.4.12</ecNumber>
    </recommendedName>
</protein>
<dbReference type="EC" id="3.1.4.12" evidence="1"/>
<dbReference type="Gene3D" id="3.60.10.10">
    <property type="entry name" value="Endonuclease/exonuclease/phosphatase"/>
    <property type="match status" value="1"/>
</dbReference>
<dbReference type="PANTHER" id="PTHR16320">
    <property type="entry name" value="SPHINGOMYELINASE FAMILY MEMBER"/>
    <property type="match status" value="1"/>
</dbReference>
<dbReference type="Proteomes" id="UP000663838">
    <property type="component" value="Unassembled WGS sequence"/>
</dbReference>
<dbReference type="InterPro" id="IPR038772">
    <property type="entry name" value="Sph/SMPD2-like"/>
</dbReference>